<keyword evidence="3" id="KW-1185">Reference proteome</keyword>
<dbReference type="PANTHER" id="PTHR41259">
    <property type="entry name" value="DOUBLE-STRAND BREAK REPAIR RAD50 ATPASE, PUTATIVE-RELATED"/>
    <property type="match status" value="1"/>
</dbReference>
<dbReference type="Proteomes" id="UP001281447">
    <property type="component" value="Unassembled WGS sequence"/>
</dbReference>
<organism evidence="2 3">
    <name type="scientific">Tigheibacillus halophilus</name>
    <dbReference type="NCBI Taxonomy" id="361280"/>
    <lineage>
        <taxon>Bacteria</taxon>
        <taxon>Bacillati</taxon>
        <taxon>Bacillota</taxon>
        <taxon>Bacilli</taxon>
        <taxon>Bacillales</taxon>
        <taxon>Bacillaceae</taxon>
        <taxon>Tigheibacillus</taxon>
    </lineage>
</organism>
<dbReference type="InterPro" id="IPR027417">
    <property type="entry name" value="P-loop_NTPase"/>
</dbReference>
<keyword evidence="1" id="KW-0175">Coiled coil</keyword>
<dbReference type="SUPFAM" id="SSF52540">
    <property type="entry name" value="P-loop containing nucleoside triphosphate hydrolases"/>
    <property type="match status" value="1"/>
</dbReference>
<evidence type="ECO:0000313" key="3">
    <source>
        <dbReference type="Proteomes" id="UP001281447"/>
    </source>
</evidence>
<dbReference type="EMBL" id="JAWDIP010000004">
    <property type="protein sequence ID" value="MDY0396009.1"/>
    <property type="molecule type" value="Genomic_DNA"/>
</dbReference>
<sequence length="251" mass="29295">MKTSKKESQRLRKQFSISFHDEEWEQLAQDIPQQSELAWDYDQTGKLLNELEQKMVKYRKDHAKVQAELSQMEGAQAHSALFHQSQMHQDKVKELARQWSITKMAKEMLEETKRSFRDKHIDQVMAQTSIYFKELTGNAYERVIAPSGKQPFSVESCGKTVYTVSELSKGTMDQLYVSLRLAISEVISGENPLPFLVDDGFVHFDMLRNKRMMGILKKMADRRQIILFSCRIYRSVQEHENVIELSTPVRI</sequence>
<evidence type="ECO:0000313" key="2">
    <source>
        <dbReference type="EMBL" id="MDY0396009.1"/>
    </source>
</evidence>
<reference evidence="2 3" key="1">
    <citation type="submission" date="2023-10" db="EMBL/GenBank/DDBJ databases">
        <title>Virgibacillus halophilus 5B73C genome.</title>
        <authorList>
            <person name="Miliotis G."/>
            <person name="Sengupta P."/>
            <person name="Hameed A."/>
            <person name="Chuvochina M."/>
            <person name="Mcdonagh F."/>
            <person name="Simpson A.C."/>
            <person name="Singh N.K."/>
            <person name="Rekha P.D."/>
            <person name="Raman K."/>
            <person name="Hugenholtz P."/>
            <person name="Venkateswaran K."/>
        </authorList>
    </citation>
    <scope>NUCLEOTIDE SEQUENCE [LARGE SCALE GENOMIC DNA]</scope>
    <source>
        <strain evidence="2 3">5B73C</strain>
    </source>
</reference>
<dbReference type="PANTHER" id="PTHR41259:SF1">
    <property type="entry name" value="DOUBLE-STRAND BREAK REPAIR RAD50 ATPASE, PUTATIVE-RELATED"/>
    <property type="match status" value="1"/>
</dbReference>
<accession>A0ABU5CBQ9</accession>
<protein>
    <submittedName>
        <fullName evidence="2">Uncharacterized protein</fullName>
    </submittedName>
</protein>
<dbReference type="Gene3D" id="3.40.50.300">
    <property type="entry name" value="P-loop containing nucleotide triphosphate hydrolases"/>
    <property type="match status" value="1"/>
</dbReference>
<comment type="caution">
    <text evidence="2">The sequence shown here is derived from an EMBL/GenBank/DDBJ whole genome shotgun (WGS) entry which is preliminary data.</text>
</comment>
<evidence type="ECO:0000256" key="1">
    <source>
        <dbReference type="SAM" id="Coils"/>
    </source>
</evidence>
<proteinExistence type="predicted"/>
<feature type="coiled-coil region" evidence="1">
    <location>
        <begin position="41"/>
        <end position="68"/>
    </location>
</feature>
<name>A0ABU5CBQ9_9BACI</name>
<gene>
    <name evidence="2" type="ORF">RWE15_18585</name>
</gene>